<dbReference type="Proteomes" id="UP000805193">
    <property type="component" value="Unassembled WGS sequence"/>
</dbReference>
<evidence type="ECO:0000313" key="1">
    <source>
        <dbReference type="EMBL" id="KAG0433659.1"/>
    </source>
</evidence>
<accession>A0AC60QHD1</accession>
<name>A0AC60QHD1_IXOPE</name>
<organism evidence="1 2">
    <name type="scientific">Ixodes persulcatus</name>
    <name type="common">Taiga tick</name>
    <dbReference type="NCBI Taxonomy" id="34615"/>
    <lineage>
        <taxon>Eukaryota</taxon>
        <taxon>Metazoa</taxon>
        <taxon>Ecdysozoa</taxon>
        <taxon>Arthropoda</taxon>
        <taxon>Chelicerata</taxon>
        <taxon>Arachnida</taxon>
        <taxon>Acari</taxon>
        <taxon>Parasitiformes</taxon>
        <taxon>Ixodida</taxon>
        <taxon>Ixodoidea</taxon>
        <taxon>Ixodidae</taxon>
        <taxon>Ixodinae</taxon>
        <taxon>Ixodes</taxon>
    </lineage>
</organism>
<evidence type="ECO:0000313" key="2">
    <source>
        <dbReference type="Proteomes" id="UP000805193"/>
    </source>
</evidence>
<dbReference type="EMBL" id="JABSTQ010009039">
    <property type="protein sequence ID" value="KAG0433659.1"/>
    <property type="molecule type" value="Genomic_DNA"/>
</dbReference>
<gene>
    <name evidence="1" type="ORF">HPB47_019696</name>
</gene>
<reference evidence="1 2" key="1">
    <citation type="journal article" date="2020" name="Cell">
        <title>Large-Scale Comparative Analyses of Tick Genomes Elucidate Their Genetic Diversity and Vector Capacities.</title>
        <authorList>
            <consortium name="Tick Genome and Microbiome Consortium (TIGMIC)"/>
            <person name="Jia N."/>
            <person name="Wang J."/>
            <person name="Shi W."/>
            <person name="Du L."/>
            <person name="Sun Y."/>
            <person name="Zhan W."/>
            <person name="Jiang J.F."/>
            <person name="Wang Q."/>
            <person name="Zhang B."/>
            <person name="Ji P."/>
            <person name="Bell-Sakyi L."/>
            <person name="Cui X.M."/>
            <person name="Yuan T.T."/>
            <person name="Jiang B.G."/>
            <person name="Yang W.F."/>
            <person name="Lam T.T."/>
            <person name="Chang Q.C."/>
            <person name="Ding S.J."/>
            <person name="Wang X.J."/>
            <person name="Zhu J.G."/>
            <person name="Ruan X.D."/>
            <person name="Zhao L."/>
            <person name="Wei J.T."/>
            <person name="Ye R.Z."/>
            <person name="Que T.C."/>
            <person name="Du C.H."/>
            <person name="Zhou Y.H."/>
            <person name="Cheng J.X."/>
            <person name="Dai P.F."/>
            <person name="Guo W.B."/>
            <person name="Han X.H."/>
            <person name="Huang E.J."/>
            <person name="Li L.F."/>
            <person name="Wei W."/>
            <person name="Gao Y.C."/>
            <person name="Liu J.Z."/>
            <person name="Shao H.Z."/>
            <person name="Wang X."/>
            <person name="Wang C.C."/>
            <person name="Yang T.C."/>
            <person name="Huo Q.B."/>
            <person name="Li W."/>
            <person name="Chen H.Y."/>
            <person name="Chen S.E."/>
            <person name="Zhou L.G."/>
            <person name="Ni X.B."/>
            <person name="Tian J.H."/>
            <person name="Sheng Y."/>
            <person name="Liu T."/>
            <person name="Pan Y.S."/>
            <person name="Xia L.Y."/>
            <person name="Li J."/>
            <person name="Zhao F."/>
            <person name="Cao W.C."/>
        </authorList>
    </citation>
    <scope>NUCLEOTIDE SEQUENCE [LARGE SCALE GENOMIC DNA]</scope>
    <source>
        <strain evidence="1">Iper-2018</strain>
    </source>
</reference>
<proteinExistence type="predicted"/>
<sequence>MKMALAAPKYSDGRPERLAAGRGQNPPAHESRGRHPTPNGQIVIGGVASNWSTLRWPFWQSRLLSRSQLRPKCGRSEMALNPKREEPSLDATVVAACPSGGFGLVRVGRPARSSALRRRGSF</sequence>
<comment type="caution">
    <text evidence="1">The sequence shown here is derived from an EMBL/GenBank/DDBJ whole genome shotgun (WGS) entry which is preliminary data.</text>
</comment>
<protein>
    <submittedName>
        <fullName evidence="1">Uncharacterized protein</fullName>
    </submittedName>
</protein>
<keyword evidence="2" id="KW-1185">Reference proteome</keyword>